<evidence type="ECO:0000313" key="1">
    <source>
        <dbReference type="EMBL" id="KAH0968553.1"/>
    </source>
</evidence>
<sequence length="294" mass="31946">MSKRDRSPSPSAIHPPRAFKRPEAINDFQQFTQDVQDSVRQMLPTGGRRYAQAAILAVNFSVSDIPEVIPLRDELLDVLNKTYNCSVDKYTIDCTQAHPRALFNLNLAVLKFPGKNSSSDDTSGGLACIYFSGHGFQGSKEGLDVCGSYSASVPKQPYIPWAKLSLGHAPSPNDHRLVIRDCCAAGLANLDQSDVEVLGASAWESEAAVNPQVSFARALINDLDSKSRPLGQLFEIKPKTRKEHTPRTAANSILRTPKCSLVQLLAGAQYAAKDHELGEVLPFTGGKLFPALAD</sequence>
<accession>A0A9P8SMG2</accession>
<comment type="caution">
    <text evidence="1">The sequence shown here is derived from an EMBL/GenBank/DDBJ whole genome shotgun (WGS) entry which is preliminary data.</text>
</comment>
<proteinExistence type="predicted"/>
<dbReference type="RefSeq" id="XP_044726066.1">
    <property type="nucleotide sequence ID" value="XM_044859666.1"/>
</dbReference>
<name>A0A9P8SMG2_9HYPO</name>
<evidence type="ECO:0000313" key="2">
    <source>
        <dbReference type="Proteomes" id="UP000824596"/>
    </source>
</evidence>
<reference evidence="1" key="1">
    <citation type="submission" date="2021-09" db="EMBL/GenBank/DDBJ databases">
        <title>A high-quality genome of the endoparasitic fungus Hirsutella rhossiliensis with a comparison of Hirsutella genomes reveals transposable elements contributing to genome size variation.</title>
        <authorList>
            <person name="Lin R."/>
            <person name="Jiao Y."/>
            <person name="Sun X."/>
            <person name="Ling J."/>
            <person name="Xie B."/>
            <person name="Cheng X."/>
        </authorList>
    </citation>
    <scope>NUCLEOTIDE SEQUENCE</scope>
    <source>
        <strain evidence="1">HR02</strain>
    </source>
</reference>
<keyword evidence="2" id="KW-1185">Reference proteome</keyword>
<dbReference type="AlphaFoldDB" id="A0A9P8SMG2"/>
<gene>
    <name evidence="1" type="ORF">HRG_01195</name>
</gene>
<protein>
    <submittedName>
        <fullName evidence="1">Uncharacterized protein</fullName>
    </submittedName>
</protein>
<dbReference type="GeneID" id="68350324"/>
<dbReference type="OrthoDB" id="4760831at2759"/>
<organism evidence="1 2">
    <name type="scientific">Hirsutella rhossiliensis</name>
    <dbReference type="NCBI Taxonomy" id="111463"/>
    <lineage>
        <taxon>Eukaryota</taxon>
        <taxon>Fungi</taxon>
        <taxon>Dikarya</taxon>
        <taxon>Ascomycota</taxon>
        <taxon>Pezizomycotina</taxon>
        <taxon>Sordariomycetes</taxon>
        <taxon>Hypocreomycetidae</taxon>
        <taxon>Hypocreales</taxon>
        <taxon>Ophiocordycipitaceae</taxon>
        <taxon>Hirsutella</taxon>
    </lineage>
</organism>
<dbReference type="Proteomes" id="UP000824596">
    <property type="component" value="Unassembled WGS sequence"/>
</dbReference>
<dbReference type="EMBL" id="JAIZPD010000001">
    <property type="protein sequence ID" value="KAH0968553.1"/>
    <property type="molecule type" value="Genomic_DNA"/>
</dbReference>